<comment type="caution">
    <text evidence="1">The sequence shown here is derived from an EMBL/GenBank/DDBJ whole genome shotgun (WGS) entry which is preliminary data.</text>
</comment>
<organism evidence="1 2">
    <name type="scientific">Halobacillus salinus</name>
    <dbReference type="NCBI Taxonomy" id="192814"/>
    <lineage>
        <taxon>Bacteria</taxon>
        <taxon>Bacillati</taxon>
        <taxon>Bacillota</taxon>
        <taxon>Bacilli</taxon>
        <taxon>Bacillales</taxon>
        <taxon>Bacillaceae</taxon>
        <taxon>Halobacillus</taxon>
    </lineage>
</organism>
<dbReference type="RefSeq" id="WP_079477784.1">
    <property type="nucleotide sequence ID" value="NZ_FVYZ01000003.1"/>
</dbReference>
<dbReference type="InterPro" id="IPR015064">
    <property type="entry name" value="Sda"/>
</dbReference>
<dbReference type="SUPFAM" id="SSF100985">
    <property type="entry name" value="Sporulation inhibitor Sda"/>
    <property type="match status" value="1"/>
</dbReference>
<evidence type="ECO:0000313" key="2">
    <source>
        <dbReference type="Proteomes" id="UP000297982"/>
    </source>
</evidence>
<dbReference type="OrthoDB" id="9920805at2"/>
<dbReference type="Pfam" id="PF08970">
    <property type="entry name" value="Sda"/>
    <property type="match status" value="1"/>
</dbReference>
<proteinExistence type="predicted"/>
<gene>
    <name evidence="1" type="ORF">E4663_11380</name>
</gene>
<evidence type="ECO:0000313" key="1">
    <source>
        <dbReference type="EMBL" id="TGB02753.1"/>
    </source>
</evidence>
<dbReference type="InterPro" id="IPR036916">
    <property type="entry name" value="Sda_sf"/>
</dbReference>
<accession>A0A4Z0GZQ7</accession>
<reference evidence="1 2" key="1">
    <citation type="journal article" date="2003" name="Int. J. Syst. Evol. Microbiol.">
        <title>Halobacillus salinus sp. nov., isolated from a salt lake on the coast of the East Sea in Korea.</title>
        <authorList>
            <person name="Yoon J.H."/>
            <person name="Kang K.H."/>
            <person name="Park Y.H."/>
        </authorList>
    </citation>
    <scope>NUCLEOTIDE SEQUENCE [LARGE SCALE GENOMIC DNA]</scope>
    <source>
        <strain evidence="1 2">HSL-3</strain>
    </source>
</reference>
<keyword evidence="2" id="KW-1185">Reference proteome</keyword>
<name>A0A4Z0GZQ7_9BACI</name>
<dbReference type="Gene3D" id="1.10.287.1100">
    <property type="entry name" value="Sporulation inhibitor A"/>
    <property type="match status" value="1"/>
</dbReference>
<dbReference type="Proteomes" id="UP000297982">
    <property type="component" value="Unassembled WGS sequence"/>
</dbReference>
<dbReference type="AlphaFoldDB" id="A0A4Z0GZQ7"/>
<dbReference type="STRING" id="192814.GCA_900166575_02911"/>
<sequence length="50" mass="6001">MIVNKINYELLVLSLHRARELKLDYEFIEILEEEVTQREQEDLPLEGKAE</sequence>
<protein>
    <submittedName>
        <fullName evidence="1">Sporulation histidine kinase inhibitor Sda</fullName>
    </submittedName>
</protein>
<dbReference type="EMBL" id="SRJC01000002">
    <property type="protein sequence ID" value="TGB02753.1"/>
    <property type="molecule type" value="Genomic_DNA"/>
</dbReference>